<evidence type="ECO:0000313" key="2">
    <source>
        <dbReference type="EMBL" id="GAA1532249.1"/>
    </source>
</evidence>
<reference evidence="3" key="1">
    <citation type="journal article" date="2019" name="Int. J. Syst. Evol. Microbiol.">
        <title>The Global Catalogue of Microorganisms (GCM) 10K type strain sequencing project: providing services to taxonomists for standard genome sequencing and annotation.</title>
        <authorList>
            <consortium name="The Broad Institute Genomics Platform"/>
            <consortium name="The Broad Institute Genome Sequencing Center for Infectious Disease"/>
            <person name="Wu L."/>
            <person name="Ma J."/>
        </authorList>
    </citation>
    <scope>NUCLEOTIDE SEQUENCE [LARGE SCALE GENOMIC DNA]</scope>
    <source>
        <strain evidence="3">JCM 13319</strain>
    </source>
</reference>
<dbReference type="Proteomes" id="UP001501791">
    <property type="component" value="Unassembled WGS sequence"/>
</dbReference>
<comment type="caution">
    <text evidence="2">The sequence shown here is derived from an EMBL/GenBank/DDBJ whole genome shotgun (WGS) entry which is preliminary data.</text>
</comment>
<dbReference type="RefSeq" id="WP_346035182.1">
    <property type="nucleotide sequence ID" value="NZ_BAAALY010000002.1"/>
</dbReference>
<gene>
    <name evidence="2" type="ORF">GCM10009691_05020</name>
</gene>
<feature type="transmembrane region" description="Helical" evidence="1">
    <location>
        <begin position="130"/>
        <end position="153"/>
    </location>
</feature>
<protein>
    <recommendedName>
        <fullName evidence="4">ABC transporter permease</fullName>
    </recommendedName>
</protein>
<evidence type="ECO:0008006" key="4">
    <source>
        <dbReference type="Google" id="ProtNLM"/>
    </source>
</evidence>
<feature type="transmembrane region" description="Helical" evidence="1">
    <location>
        <begin position="39"/>
        <end position="61"/>
    </location>
</feature>
<feature type="transmembrane region" description="Helical" evidence="1">
    <location>
        <begin position="165"/>
        <end position="191"/>
    </location>
</feature>
<dbReference type="EMBL" id="BAAALY010000002">
    <property type="protein sequence ID" value="GAA1532249.1"/>
    <property type="molecule type" value="Genomic_DNA"/>
</dbReference>
<keyword evidence="1" id="KW-0812">Transmembrane</keyword>
<keyword evidence="1" id="KW-1133">Transmembrane helix</keyword>
<keyword evidence="3" id="KW-1185">Reference proteome</keyword>
<feature type="transmembrane region" description="Helical" evidence="1">
    <location>
        <begin position="198"/>
        <end position="219"/>
    </location>
</feature>
<feature type="transmembrane region" description="Helical" evidence="1">
    <location>
        <begin position="239"/>
        <end position="262"/>
    </location>
</feature>
<accession>A0ABP4LVY1</accession>
<proteinExistence type="predicted"/>
<evidence type="ECO:0000313" key="3">
    <source>
        <dbReference type="Proteomes" id="UP001501791"/>
    </source>
</evidence>
<name>A0ABP4LVY1_9MICO</name>
<sequence>MDDAAISKTGSDAGLRQRGAVSAYLDAARAELSKLRSLPAIWITLVGTVALTVLLSVLFVREAEIASGAEATADAVGVLDFGVAALGWSQIGFFLLGVIAAASEYTGGQVRTTLIAVPSRLIQRLAANTALAITVFVAALLTVTISIATVLLSSGTSVGEIDIEVLARVVFSAAGYLTCMAILSAGLGLLLRKTIPAAAILLVYLLIISPLLQGQNWYFLPDMASYALWYATVPPGAPPAVACWLVVISWMLATALPSTYAFSRRDT</sequence>
<feature type="transmembrane region" description="Helical" evidence="1">
    <location>
        <begin position="81"/>
        <end position="102"/>
    </location>
</feature>
<keyword evidence="1" id="KW-0472">Membrane</keyword>
<evidence type="ECO:0000256" key="1">
    <source>
        <dbReference type="SAM" id="Phobius"/>
    </source>
</evidence>
<organism evidence="2 3">
    <name type="scientific">Brevibacterium picturae</name>
    <dbReference type="NCBI Taxonomy" id="260553"/>
    <lineage>
        <taxon>Bacteria</taxon>
        <taxon>Bacillati</taxon>
        <taxon>Actinomycetota</taxon>
        <taxon>Actinomycetes</taxon>
        <taxon>Micrococcales</taxon>
        <taxon>Brevibacteriaceae</taxon>
        <taxon>Brevibacterium</taxon>
    </lineage>
</organism>